<proteinExistence type="predicted"/>
<evidence type="ECO:0008006" key="4">
    <source>
        <dbReference type="Google" id="ProtNLM"/>
    </source>
</evidence>
<dbReference type="EMBL" id="CP055263">
    <property type="protein sequence ID" value="QNF28229.1"/>
    <property type="molecule type" value="Genomic_DNA"/>
</dbReference>
<dbReference type="Proteomes" id="UP000515490">
    <property type="component" value="Chromosome"/>
</dbReference>
<gene>
    <name evidence="2" type="ORF">HUW50_12585</name>
</gene>
<evidence type="ECO:0000313" key="2">
    <source>
        <dbReference type="EMBL" id="QNF28229.1"/>
    </source>
</evidence>
<name>A0ABX6S298_9BACI</name>
<dbReference type="RefSeq" id="WP_185653972.1">
    <property type="nucleotide sequence ID" value="NZ_CP055263.1"/>
</dbReference>
<evidence type="ECO:0000256" key="1">
    <source>
        <dbReference type="SAM" id="MobiDB-lite"/>
    </source>
</evidence>
<organism evidence="2 3">
    <name type="scientific">Metabacillus elymi</name>
    <dbReference type="NCBI Taxonomy" id="2745198"/>
    <lineage>
        <taxon>Bacteria</taxon>
        <taxon>Bacillati</taxon>
        <taxon>Bacillota</taxon>
        <taxon>Bacilli</taxon>
        <taxon>Bacillales</taxon>
        <taxon>Bacillaceae</taxon>
        <taxon>Metabacillus</taxon>
    </lineage>
</organism>
<keyword evidence="3" id="KW-1185">Reference proteome</keyword>
<accession>A0ABX6S298</accession>
<reference evidence="2 3" key="1">
    <citation type="submission" date="2020-06" db="EMBL/GenBank/DDBJ databases">
        <title>Metabacillus dokdonensis sp. nov., isolated from the rhizosphere of Elymus tsukushiensis, a plant native to the Dokdo Islands, Republic of Korea.</title>
        <authorList>
            <person name="Lee S.Y."/>
            <person name="Hwang Y.J."/>
            <person name="Son J.S."/>
            <person name="Ghim S.Y."/>
        </authorList>
    </citation>
    <scope>NUCLEOTIDE SEQUENCE [LARGE SCALE GENOMIC DNA]</scope>
    <source>
        <strain evidence="2 3">KUDC1714</strain>
    </source>
</reference>
<protein>
    <recommendedName>
        <fullName evidence="4">Alcohol dehydrogenase</fullName>
    </recommendedName>
</protein>
<feature type="compositionally biased region" description="Polar residues" evidence="1">
    <location>
        <begin position="26"/>
        <end position="39"/>
    </location>
</feature>
<evidence type="ECO:0000313" key="3">
    <source>
        <dbReference type="Proteomes" id="UP000515490"/>
    </source>
</evidence>
<sequence length="48" mass="5379">MLSFFKKGSKKDSNCCNVQIEEVKESNTSTSVEKNVSSTNEDEKKNCC</sequence>
<feature type="region of interest" description="Disordered" evidence="1">
    <location>
        <begin position="24"/>
        <end position="48"/>
    </location>
</feature>